<keyword evidence="1" id="KW-0812">Transmembrane</keyword>
<dbReference type="RefSeq" id="WP_071080317.1">
    <property type="nucleotide sequence ID" value="NZ_LFKP01000016.1"/>
</dbReference>
<keyword evidence="2" id="KW-0614">Plasmid</keyword>
<feature type="transmembrane region" description="Helical" evidence="1">
    <location>
        <begin position="69"/>
        <end position="91"/>
    </location>
</feature>
<evidence type="ECO:0000256" key="1">
    <source>
        <dbReference type="SAM" id="Phobius"/>
    </source>
</evidence>
<keyword evidence="1" id="KW-1133">Transmembrane helix</keyword>
<reference evidence="2 3" key="1">
    <citation type="submission" date="2015-06" db="EMBL/GenBank/DDBJ databases">
        <title>Draft genome sequencing of a biphenyl-degrading bacterium, Janthinobacterium lividum MEG1.</title>
        <authorList>
            <person name="Shimodaira J."/>
            <person name="Hatta T."/>
        </authorList>
    </citation>
    <scope>NUCLEOTIDE SEQUENCE [LARGE SCALE GENOMIC DNA]</scope>
    <source>
        <strain evidence="2 3">MEG1</strain>
        <plasmid evidence="2">pMEG01</plasmid>
    </source>
</reference>
<feature type="transmembrane region" description="Helical" evidence="1">
    <location>
        <begin position="111"/>
        <end position="128"/>
    </location>
</feature>
<dbReference type="AlphaFoldDB" id="A0A1S1TZS7"/>
<comment type="caution">
    <text evidence="2">The sequence shown here is derived from an EMBL/GenBank/DDBJ whole genome shotgun (WGS) entry which is preliminary data.</text>
</comment>
<protein>
    <submittedName>
        <fullName evidence="2">Uncharacterized protein</fullName>
    </submittedName>
</protein>
<sequence>MSDKIRSIQRAHPQPKKSLCRVLLRGAGMVLVTMLAMAVLGGLGLLLLLVSDEARALFQFIARYRVYAYGMHLAVTICFWLGWAKVVAWLVSRRFVPESARQALIERKGRWFAALLMLQLILLASSVGQSA</sequence>
<dbReference type="Proteomes" id="UP000179840">
    <property type="component" value="Unassembled WGS sequence"/>
</dbReference>
<proteinExistence type="predicted"/>
<evidence type="ECO:0000313" key="3">
    <source>
        <dbReference type="Proteomes" id="UP000179840"/>
    </source>
</evidence>
<feature type="transmembrane region" description="Helical" evidence="1">
    <location>
        <begin position="22"/>
        <end position="49"/>
    </location>
</feature>
<organism evidence="2 3">
    <name type="scientific">Janthinobacterium lividum</name>
    <dbReference type="NCBI Taxonomy" id="29581"/>
    <lineage>
        <taxon>Bacteria</taxon>
        <taxon>Pseudomonadati</taxon>
        <taxon>Pseudomonadota</taxon>
        <taxon>Betaproteobacteria</taxon>
        <taxon>Burkholderiales</taxon>
        <taxon>Oxalobacteraceae</taxon>
        <taxon>Janthinobacterium</taxon>
    </lineage>
</organism>
<keyword evidence="1" id="KW-0472">Membrane</keyword>
<name>A0A1S1TZS7_9BURK</name>
<accession>A0A1S1TZS7</accession>
<gene>
    <name evidence="2" type="ORF">AKG95_28755</name>
</gene>
<evidence type="ECO:0000313" key="2">
    <source>
        <dbReference type="EMBL" id="OHV93740.1"/>
    </source>
</evidence>
<dbReference type="EMBL" id="LFKP01000016">
    <property type="protein sequence ID" value="OHV93740.1"/>
    <property type="molecule type" value="Genomic_DNA"/>
</dbReference>
<geneLocation type="plasmid" evidence="2">
    <name>pMEG01</name>
</geneLocation>